<evidence type="ECO:0000256" key="3">
    <source>
        <dbReference type="ARBA" id="ARBA00022679"/>
    </source>
</evidence>
<keyword evidence="5 10" id="KW-0418">Kinase</keyword>
<dbReference type="InterPro" id="IPR036554">
    <property type="entry name" value="GHMP_kinase_C_sf"/>
</dbReference>
<dbReference type="NCBIfam" id="TIGR00154">
    <property type="entry name" value="ispE"/>
    <property type="match status" value="1"/>
</dbReference>
<dbReference type="Pfam" id="PF00288">
    <property type="entry name" value="GHMP_kinases_N"/>
    <property type="match status" value="1"/>
</dbReference>
<dbReference type="InterPro" id="IPR006204">
    <property type="entry name" value="GHMP_kinase_N_dom"/>
</dbReference>
<dbReference type="PANTHER" id="PTHR43527:SF2">
    <property type="entry name" value="4-DIPHOSPHOCYTIDYL-2-C-METHYL-D-ERYTHRITOL KINASE, CHLOROPLASTIC"/>
    <property type="match status" value="1"/>
</dbReference>
<dbReference type="GO" id="GO:0005524">
    <property type="term" value="F:ATP binding"/>
    <property type="evidence" value="ECO:0007669"/>
    <property type="project" value="UniProtKB-KW"/>
</dbReference>
<dbReference type="SUPFAM" id="SSF54211">
    <property type="entry name" value="Ribosomal protein S5 domain 2-like"/>
    <property type="match status" value="1"/>
</dbReference>
<dbReference type="EC" id="2.7.1.148" evidence="2"/>
<evidence type="ECO:0000256" key="6">
    <source>
        <dbReference type="ARBA" id="ARBA00022840"/>
    </source>
</evidence>
<evidence type="ECO:0000256" key="4">
    <source>
        <dbReference type="ARBA" id="ARBA00022741"/>
    </source>
</evidence>
<gene>
    <name evidence="10" type="ORF">MNBD_GAMMA15-1958</name>
</gene>
<dbReference type="HAMAP" id="MF_00061">
    <property type="entry name" value="IspE"/>
    <property type="match status" value="1"/>
</dbReference>
<dbReference type="Gene3D" id="3.30.230.10">
    <property type="match status" value="1"/>
</dbReference>
<dbReference type="Pfam" id="PF08544">
    <property type="entry name" value="GHMP_kinases_C"/>
    <property type="match status" value="1"/>
</dbReference>
<dbReference type="InterPro" id="IPR014721">
    <property type="entry name" value="Ribsml_uS5_D2-typ_fold_subgr"/>
</dbReference>
<evidence type="ECO:0000256" key="2">
    <source>
        <dbReference type="ARBA" id="ARBA00012052"/>
    </source>
</evidence>
<dbReference type="GO" id="GO:0016114">
    <property type="term" value="P:terpenoid biosynthetic process"/>
    <property type="evidence" value="ECO:0007669"/>
    <property type="project" value="InterPro"/>
</dbReference>
<evidence type="ECO:0000259" key="9">
    <source>
        <dbReference type="Pfam" id="PF08544"/>
    </source>
</evidence>
<accession>A0A3B0Y3A2</accession>
<dbReference type="NCBIfam" id="NF011202">
    <property type="entry name" value="PRK14608.1"/>
    <property type="match status" value="1"/>
</dbReference>
<proteinExistence type="inferred from homology"/>
<sequence length="286" mass="30811">MSAGSEQDSWPAPAKINRFLHITGRRADGYHELQTVFQFLDHGDRLWFEPLSGEKIELHGGLADVVKEDDLVVRAARALQQRTGQRDGIRITLDKRLPAGGGLGGGSSDAATTLVALNHVWKLGLGEDELAETGLQLGADVPVFVRGRAAWAEGVGERLTPLEALDTPWFLVVDPAVSVSTAEIFSDPQLTRNSPPLKIPAFLSGAGCNVLEAVVVRRYPEVDKVLNWLSKHQPARMTGSGACVFSAFTDEASAQGVLEQLPAPWTGFVARGCNHSPLHERLARAG</sequence>
<feature type="domain" description="GHMP kinase C-terminal" evidence="9">
    <location>
        <begin position="201"/>
        <end position="265"/>
    </location>
</feature>
<dbReference type="PIRSF" id="PIRSF010376">
    <property type="entry name" value="IspE"/>
    <property type="match status" value="1"/>
</dbReference>
<dbReference type="GO" id="GO:0050515">
    <property type="term" value="F:4-(cytidine 5'-diphospho)-2-C-methyl-D-erythritol kinase activity"/>
    <property type="evidence" value="ECO:0007669"/>
    <property type="project" value="UniProtKB-EC"/>
</dbReference>
<dbReference type="InterPro" id="IPR004424">
    <property type="entry name" value="IspE"/>
</dbReference>
<dbReference type="EMBL" id="UOFN01000046">
    <property type="protein sequence ID" value="VAW75175.1"/>
    <property type="molecule type" value="Genomic_DNA"/>
</dbReference>
<comment type="similarity">
    <text evidence="1">Belongs to the GHMP kinase family. IspE subfamily.</text>
</comment>
<evidence type="ECO:0000313" key="10">
    <source>
        <dbReference type="EMBL" id="VAW75175.1"/>
    </source>
</evidence>
<reference evidence="10" key="1">
    <citation type="submission" date="2018-06" db="EMBL/GenBank/DDBJ databases">
        <authorList>
            <person name="Zhirakovskaya E."/>
        </authorList>
    </citation>
    <scope>NUCLEOTIDE SEQUENCE</scope>
</reference>
<name>A0A3B0Y3A2_9ZZZZ</name>
<dbReference type="PANTHER" id="PTHR43527">
    <property type="entry name" value="4-DIPHOSPHOCYTIDYL-2-C-METHYL-D-ERYTHRITOL KINASE, CHLOROPLASTIC"/>
    <property type="match status" value="1"/>
</dbReference>
<dbReference type="SUPFAM" id="SSF55060">
    <property type="entry name" value="GHMP Kinase, C-terminal domain"/>
    <property type="match status" value="1"/>
</dbReference>
<dbReference type="Gene3D" id="3.30.70.890">
    <property type="entry name" value="GHMP kinase, C-terminal domain"/>
    <property type="match status" value="1"/>
</dbReference>
<protein>
    <recommendedName>
        <fullName evidence="2">4-(cytidine 5'-diphospho)-2-C-methyl-D-erythritol kinase</fullName>
        <ecNumber evidence="2">2.7.1.148</ecNumber>
    </recommendedName>
    <alternativeName>
        <fullName evidence="7">4-(cytidine-5'-diphospho)-2-C-methyl-D-erythritol kinase</fullName>
    </alternativeName>
</protein>
<dbReference type="AlphaFoldDB" id="A0A3B0Y3A2"/>
<keyword evidence="3 10" id="KW-0808">Transferase</keyword>
<evidence type="ECO:0000256" key="7">
    <source>
        <dbReference type="ARBA" id="ARBA00032554"/>
    </source>
</evidence>
<evidence type="ECO:0000256" key="1">
    <source>
        <dbReference type="ARBA" id="ARBA00009684"/>
    </source>
</evidence>
<feature type="domain" description="GHMP kinase N-terminal" evidence="8">
    <location>
        <begin position="71"/>
        <end position="147"/>
    </location>
</feature>
<evidence type="ECO:0000259" key="8">
    <source>
        <dbReference type="Pfam" id="PF00288"/>
    </source>
</evidence>
<dbReference type="InterPro" id="IPR013750">
    <property type="entry name" value="GHMP_kinase_C_dom"/>
</dbReference>
<evidence type="ECO:0000256" key="5">
    <source>
        <dbReference type="ARBA" id="ARBA00022777"/>
    </source>
</evidence>
<dbReference type="InterPro" id="IPR020568">
    <property type="entry name" value="Ribosomal_Su5_D2-typ_SF"/>
</dbReference>
<keyword evidence="4" id="KW-0547">Nucleotide-binding</keyword>
<keyword evidence="6" id="KW-0067">ATP-binding</keyword>
<organism evidence="10">
    <name type="scientific">hydrothermal vent metagenome</name>
    <dbReference type="NCBI Taxonomy" id="652676"/>
    <lineage>
        <taxon>unclassified sequences</taxon>
        <taxon>metagenomes</taxon>
        <taxon>ecological metagenomes</taxon>
    </lineage>
</organism>